<dbReference type="KEGG" id="red:roselon_00452"/>
<evidence type="ECO:0000256" key="1">
    <source>
        <dbReference type="ARBA" id="ARBA00004141"/>
    </source>
</evidence>
<name>W8S2D5_9RHOB</name>
<organism evidence="7 8">
    <name type="scientific">Roseicyclus elongatus DSM 19469</name>
    <dbReference type="NCBI Taxonomy" id="1294273"/>
    <lineage>
        <taxon>Bacteria</taxon>
        <taxon>Pseudomonadati</taxon>
        <taxon>Pseudomonadota</taxon>
        <taxon>Alphaproteobacteria</taxon>
        <taxon>Rhodobacterales</taxon>
        <taxon>Roseobacteraceae</taxon>
        <taxon>Roseicyclus</taxon>
    </lineage>
</organism>
<evidence type="ECO:0000256" key="4">
    <source>
        <dbReference type="ARBA" id="ARBA00023136"/>
    </source>
</evidence>
<dbReference type="HOGENOM" id="CLU_1531416_0_0_5"/>
<dbReference type="InterPro" id="IPR036259">
    <property type="entry name" value="MFS_trans_sf"/>
</dbReference>
<evidence type="ECO:0000256" key="3">
    <source>
        <dbReference type="ARBA" id="ARBA00022989"/>
    </source>
</evidence>
<dbReference type="SUPFAM" id="SSF103473">
    <property type="entry name" value="MFS general substrate transporter"/>
    <property type="match status" value="1"/>
</dbReference>
<feature type="transmembrane region" description="Helical" evidence="5">
    <location>
        <begin position="59"/>
        <end position="77"/>
    </location>
</feature>
<feature type="transmembrane region" description="Helical" evidence="5">
    <location>
        <begin position="118"/>
        <end position="138"/>
    </location>
</feature>
<feature type="domain" description="Major facilitator superfamily (MFS) profile" evidence="6">
    <location>
        <begin position="1"/>
        <end position="175"/>
    </location>
</feature>
<sequence>MLIAFFVENATEGWSALHVERTLGGGAAEGALGPAMLGLTMGVGRLLGQMVTLRGSEMAVLRGAAMLAAAGLVIAAAAPAPLIAYLGFGLLGLGVSVVAPLALALAGVHAAPERRTLAVSRAAMIGYFGFFIGPPLMGFLSEGFGLRAAFAVGAALLLIVPLMLLPRLRAAARPL</sequence>
<proteinExistence type="predicted"/>
<evidence type="ECO:0000313" key="7">
    <source>
        <dbReference type="EMBL" id="AHM02896.1"/>
    </source>
</evidence>
<dbReference type="Gene3D" id="1.20.1250.20">
    <property type="entry name" value="MFS general substrate transporter like domains"/>
    <property type="match status" value="1"/>
</dbReference>
<dbReference type="AlphaFoldDB" id="W8S2D5"/>
<dbReference type="Pfam" id="PF07690">
    <property type="entry name" value="MFS_1"/>
    <property type="match status" value="1"/>
</dbReference>
<dbReference type="InterPro" id="IPR020846">
    <property type="entry name" value="MFS_dom"/>
</dbReference>
<comment type="subcellular location">
    <subcellularLocation>
        <location evidence="1">Membrane</location>
        <topology evidence="1">Multi-pass membrane protein</topology>
    </subcellularLocation>
</comment>
<evidence type="ECO:0000256" key="2">
    <source>
        <dbReference type="ARBA" id="ARBA00022692"/>
    </source>
</evidence>
<feature type="transmembrane region" description="Helical" evidence="5">
    <location>
        <begin position="144"/>
        <end position="165"/>
    </location>
</feature>
<dbReference type="PANTHER" id="PTHR23514:SF13">
    <property type="entry name" value="INNER MEMBRANE PROTEIN YBJJ"/>
    <property type="match status" value="1"/>
</dbReference>
<evidence type="ECO:0000313" key="8">
    <source>
        <dbReference type="Proteomes" id="UP000019593"/>
    </source>
</evidence>
<dbReference type="PROSITE" id="PS50850">
    <property type="entry name" value="MFS"/>
    <property type="match status" value="1"/>
</dbReference>
<gene>
    <name evidence="7" type="ORF">roselon_00452</name>
</gene>
<reference evidence="7 8" key="1">
    <citation type="submission" date="2013-03" db="EMBL/GenBank/DDBJ databases">
        <authorList>
            <person name="Fiebig A."/>
            <person name="Goeker M."/>
            <person name="Klenk H.-P.P."/>
        </authorList>
    </citation>
    <scope>NUCLEOTIDE SEQUENCE [LARGE SCALE GENOMIC DNA]</scope>
    <source>
        <strain evidence="8">DSM 19469</strain>
    </source>
</reference>
<accession>W8S2D5</accession>
<dbReference type="InterPro" id="IPR011701">
    <property type="entry name" value="MFS"/>
</dbReference>
<evidence type="ECO:0000259" key="6">
    <source>
        <dbReference type="PROSITE" id="PS50850"/>
    </source>
</evidence>
<dbReference type="RefSeq" id="WP_051508334.1">
    <property type="nucleotide sequence ID" value="NZ_CP004372.1"/>
</dbReference>
<protein>
    <submittedName>
        <fullName evidence="7">Major facilitator superfamily (MFS) transporter</fullName>
    </submittedName>
</protein>
<dbReference type="GO" id="GO:0022857">
    <property type="term" value="F:transmembrane transporter activity"/>
    <property type="evidence" value="ECO:0007669"/>
    <property type="project" value="InterPro"/>
</dbReference>
<keyword evidence="8" id="KW-1185">Reference proteome</keyword>
<keyword evidence="3 5" id="KW-1133">Transmembrane helix</keyword>
<dbReference type="InterPro" id="IPR051788">
    <property type="entry name" value="MFS_Transporter"/>
</dbReference>
<feature type="transmembrane region" description="Helical" evidence="5">
    <location>
        <begin position="83"/>
        <end position="106"/>
    </location>
</feature>
<evidence type="ECO:0000256" key="5">
    <source>
        <dbReference type="SAM" id="Phobius"/>
    </source>
</evidence>
<dbReference type="eggNOG" id="COG2814">
    <property type="taxonomic scope" value="Bacteria"/>
</dbReference>
<dbReference type="PANTHER" id="PTHR23514">
    <property type="entry name" value="BYPASS OF STOP CODON PROTEIN 6"/>
    <property type="match status" value="1"/>
</dbReference>
<keyword evidence="2 5" id="KW-0812">Transmembrane</keyword>
<keyword evidence="4 5" id="KW-0472">Membrane</keyword>
<feature type="transmembrane region" description="Helical" evidence="5">
    <location>
        <begin position="31"/>
        <end position="47"/>
    </location>
</feature>
<dbReference type="GO" id="GO:0016020">
    <property type="term" value="C:membrane"/>
    <property type="evidence" value="ECO:0007669"/>
    <property type="project" value="UniProtKB-SubCell"/>
</dbReference>
<dbReference type="PATRIC" id="fig|1294273.3.peg.443"/>
<dbReference type="Proteomes" id="UP000019593">
    <property type="component" value="Chromosome"/>
</dbReference>
<dbReference type="EMBL" id="CP004372">
    <property type="protein sequence ID" value="AHM02896.1"/>
    <property type="molecule type" value="Genomic_DNA"/>
</dbReference>